<dbReference type="EMBL" id="DF238840">
    <property type="protein sequence ID" value="GAF25208.1"/>
    <property type="molecule type" value="Genomic_DNA"/>
</dbReference>
<dbReference type="AlphaFoldDB" id="A0A0S6UBB8"/>
<protein>
    <submittedName>
        <fullName evidence="1">Uncharacterized protein</fullName>
    </submittedName>
</protein>
<gene>
    <name evidence="1" type="ORF">MTY_0538</name>
</gene>
<name>A0A0S6UBB8_NEOTH</name>
<dbReference type="Proteomes" id="UP000063718">
    <property type="component" value="Unassembled WGS sequence"/>
</dbReference>
<reference evidence="1" key="1">
    <citation type="journal article" date="2014" name="Gene">
        <title>Genome-guided analysis of transformation efficiency and carbon dioxide assimilation by Moorella thermoacetica Y72.</title>
        <authorList>
            <person name="Tsukahara K."/>
            <person name="Kita A."/>
            <person name="Nakashimada Y."/>
            <person name="Hoshino T."/>
            <person name="Murakami K."/>
        </authorList>
    </citation>
    <scope>NUCLEOTIDE SEQUENCE [LARGE SCALE GENOMIC DNA]</scope>
    <source>
        <strain evidence="1">Y72</strain>
    </source>
</reference>
<sequence length="46" mass="4992">MSKAIKSANTFTLLSPGYIRPGSQKTCKETAFFFPFQEGNAYNAAG</sequence>
<evidence type="ECO:0000313" key="1">
    <source>
        <dbReference type="EMBL" id="GAF25208.1"/>
    </source>
</evidence>
<accession>A0A0S6UBB8</accession>
<organism evidence="1">
    <name type="scientific">Moorella thermoacetica Y72</name>
    <dbReference type="NCBI Taxonomy" id="1325331"/>
    <lineage>
        <taxon>Bacteria</taxon>
        <taxon>Bacillati</taxon>
        <taxon>Bacillota</taxon>
        <taxon>Clostridia</taxon>
        <taxon>Neomoorellales</taxon>
        <taxon>Neomoorellaceae</taxon>
        <taxon>Neomoorella</taxon>
    </lineage>
</organism>
<proteinExistence type="predicted"/>